<dbReference type="PROSITE" id="PS50213">
    <property type="entry name" value="FAS1"/>
    <property type="match status" value="1"/>
</dbReference>
<dbReference type="InterPro" id="IPR000782">
    <property type="entry name" value="FAS1_domain"/>
</dbReference>
<dbReference type="SUPFAM" id="SSF82153">
    <property type="entry name" value="FAS1 domain"/>
    <property type="match status" value="1"/>
</dbReference>
<sequence>MKKIIVTFALIAFTAVFNQTQAQAKKDIVDIAVSVDDFSTLVTALKAADLVGALKGDGPFTVFAPTNDAFGKIDSKTLNSLLEPKNKSTLAGILTYHVVSGKLMASDVAAALKKGKGSVELTTLSGGKLTAISKDGGIYLKDANGNYSKIAKTDVAGSNGVIHIIESVVMPQ</sequence>
<comment type="caution">
    <text evidence="3">The sequence shown here is derived from an EMBL/GenBank/DDBJ whole genome shotgun (WGS) entry which is preliminary data.</text>
</comment>
<dbReference type="SMART" id="SM00554">
    <property type="entry name" value="FAS1"/>
    <property type="match status" value="1"/>
</dbReference>
<reference evidence="3 4" key="1">
    <citation type="submission" date="2020-01" db="EMBL/GenBank/DDBJ databases">
        <title>Spongiivirga citrea KCTC 32990T.</title>
        <authorList>
            <person name="Wang G."/>
        </authorList>
    </citation>
    <scope>NUCLEOTIDE SEQUENCE [LARGE SCALE GENOMIC DNA]</scope>
    <source>
        <strain evidence="3 4">KCTC 32990</strain>
    </source>
</reference>
<evidence type="ECO:0000313" key="3">
    <source>
        <dbReference type="EMBL" id="NER15992.1"/>
    </source>
</evidence>
<dbReference type="Gene3D" id="2.30.180.10">
    <property type="entry name" value="FAS1 domain"/>
    <property type="match status" value="1"/>
</dbReference>
<feature type="signal peptide" evidence="1">
    <location>
        <begin position="1"/>
        <end position="24"/>
    </location>
</feature>
<dbReference type="PANTHER" id="PTHR10900:SF77">
    <property type="entry name" value="FI19380P1"/>
    <property type="match status" value="1"/>
</dbReference>
<dbReference type="RefSeq" id="WP_164029253.1">
    <property type="nucleotide sequence ID" value="NZ_JAABOQ010000001.1"/>
</dbReference>
<dbReference type="PANTHER" id="PTHR10900">
    <property type="entry name" value="PERIOSTIN-RELATED"/>
    <property type="match status" value="1"/>
</dbReference>
<keyword evidence="4" id="KW-1185">Reference proteome</keyword>
<proteinExistence type="predicted"/>
<evidence type="ECO:0000259" key="2">
    <source>
        <dbReference type="PROSITE" id="PS50213"/>
    </source>
</evidence>
<dbReference type="FunFam" id="2.30.180.10:FF:000032">
    <property type="entry name" value="Fasciclin domain-containing protein, putative"/>
    <property type="match status" value="1"/>
</dbReference>
<dbReference type="EMBL" id="JAABOQ010000001">
    <property type="protein sequence ID" value="NER15992.1"/>
    <property type="molecule type" value="Genomic_DNA"/>
</dbReference>
<evidence type="ECO:0000313" key="4">
    <source>
        <dbReference type="Proteomes" id="UP000474296"/>
    </source>
</evidence>
<name>A0A6M0CEY7_9FLAO</name>
<evidence type="ECO:0000256" key="1">
    <source>
        <dbReference type="SAM" id="SignalP"/>
    </source>
</evidence>
<gene>
    <name evidence="3" type="ORF">GWK10_02160</name>
</gene>
<dbReference type="Pfam" id="PF02469">
    <property type="entry name" value="Fasciclin"/>
    <property type="match status" value="1"/>
</dbReference>
<accession>A0A6M0CEY7</accession>
<feature type="domain" description="FAS1" evidence="2">
    <location>
        <begin position="25"/>
        <end position="169"/>
    </location>
</feature>
<keyword evidence="1" id="KW-0732">Signal</keyword>
<feature type="chain" id="PRO_5026921608" evidence="1">
    <location>
        <begin position="25"/>
        <end position="172"/>
    </location>
</feature>
<dbReference type="InterPro" id="IPR036378">
    <property type="entry name" value="FAS1_dom_sf"/>
</dbReference>
<organism evidence="3 4">
    <name type="scientific">Spongiivirga citrea</name>
    <dbReference type="NCBI Taxonomy" id="1481457"/>
    <lineage>
        <taxon>Bacteria</taxon>
        <taxon>Pseudomonadati</taxon>
        <taxon>Bacteroidota</taxon>
        <taxon>Flavobacteriia</taxon>
        <taxon>Flavobacteriales</taxon>
        <taxon>Flavobacteriaceae</taxon>
        <taxon>Spongiivirga</taxon>
    </lineage>
</organism>
<dbReference type="AlphaFoldDB" id="A0A6M0CEY7"/>
<protein>
    <submittedName>
        <fullName evidence="3">Fasciclin domain-containing protein</fullName>
    </submittedName>
</protein>
<dbReference type="InterPro" id="IPR050904">
    <property type="entry name" value="Adhesion/Biosynth-related"/>
</dbReference>
<dbReference type="GO" id="GO:0005615">
    <property type="term" value="C:extracellular space"/>
    <property type="evidence" value="ECO:0007669"/>
    <property type="project" value="TreeGrafter"/>
</dbReference>
<dbReference type="Proteomes" id="UP000474296">
    <property type="component" value="Unassembled WGS sequence"/>
</dbReference>